<organism evidence="1 2">
    <name type="scientific">Polarella glacialis</name>
    <name type="common">Dinoflagellate</name>
    <dbReference type="NCBI Taxonomy" id="89957"/>
    <lineage>
        <taxon>Eukaryota</taxon>
        <taxon>Sar</taxon>
        <taxon>Alveolata</taxon>
        <taxon>Dinophyceae</taxon>
        <taxon>Suessiales</taxon>
        <taxon>Suessiaceae</taxon>
        <taxon>Polarella</taxon>
    </lineage>
</organism>
<reference evidence="1" key="1">
    <citation type="submission" date="2021-02" db="EMBL/GenBank/DDBJ databases">
        <authorList>
            <person name="Dougan E. K."/>
            <person name="Rhodes N."/>
            <person name="Thang M."/>
            <person name="Chan C."/>
        </authorList>
    </citation>
    <scope>NUCLEOTIDE SEQUENCE</scope>
</reference>
<dbReference type="Proteomes" id="UP000626109">
    <property type="component" value="Unassembled WGS sequence"/>
</dbReference>
<evidence type="ECO:0000313" key="1">
    <source>
        <dbReference type="EMBL" id="CAE8714790.1"/>
    </source>
</evidence>
<dbReference type="EMBL" id="CAJNNW010032675">
    <property type="protein sequence ID" value="CAE8714790.1"/>
    <property type="molecule type" value="Genomic_DNA"/>
</dbReference>
<evidence type="ECO:0000313" key="2">
    <source>
        <dbReference type="Proteomes" id="UP000626109"/>
    </source>
</evidence>
<protein>
    <submittedName>
        <fullName evidence="1">Uncharacterized protein</fullName>
    </submittedName>
</protein>
<sequence>MDPALRKPFKTDLATLFCSDANGGCLECKEVGRAVCMSTEPRKVWAAKKNGQQATVREGSTYVDVYMQTLDGEVVSTEGRRLASLRVPPQFAMLEYNWAAPSSQQSKPSLVQQERMRSCLKIFVGDLLQGITLQLRLDKDEVDGTPDGRDITAGAKLSPDLSTLQLSVRGVDCNLPMASVRWVRPPADESSGLLWFLPNDRHTMVVLRLAGGRFVRFRFQQKDQAAYFGTCMRFLMKASISESR</sequence>
<accession>A0A813KSI1</accession>
<dbReference type="AlphaFoldDB" id="A0A813KSI1"/>
<proteinExistence type="predicted"/>
<comment type="caution">
    <text evidence="1">The sequence shown here is derived from an EMBL/GenBank/DDBJ whole genome shotgun (WGS) entry which is preliminary data.</text>
</comment>
<name>A0A813KSI1_POLGL</name>
<gene>
    <name evidence="1" type="ORF">PGLA2088_LOCUS38190</name>
</gene>